<dbReference type="EMBL" id="WBUI01000002">
    <property type="protein sequence ID" value="KAB2934671.1"/>
    <property type="molecule type" value="Genomic_DNA"/>
</dbReference>
<gene>
    <name evidence="1" type="ORF">F9K24_02515</name>
</gene>
<accession>A0A833H4E1</accession>
<evidence type="ECO:0000313" key="1">
    <source>
        <dbReference type="EMBL" id="KAB2934671.1"/>
    </source>
</evidence>
<organism evidence="1 2">
    <name type="scientific">Leptonema illini</name>
    <dbReference type="NCBI Taxonomy" id="183"/>
    <lineage>
        <taxon>Bacteria</taxon>
        <taxon>Pseudomonadati</taxon>
        <taxon>Spirochaetota</taxon>
        <taxon>Spirochaetia</taxon>
        <taxon>Leptospirales</taxon>
        <taxon>Leptospiraceae</taxon>
        <taxon>Leptonema</taxon>
    </lineage>
</organism>
<sequence>MDIHFLNDGNAYHPEAETVAYLEEMAKSHGIRYALNTYVDRNYWTDSIRGVFEGCSVENMTDYNYSRCFDYWINFISEDFPMTSLKMREYLAEKGELYGLVLKISILGGYLFVRFYQCQLHEGVFVQTYKPHPFLPEHERYAISIGQLCESGQLKMLPEEVLRHILLGVRLELTEEGVSIFNYLFEDSSSPFPY</sequence>
<name>A0A833H4E1_9LEPT</name>
<comment type="caution">
    <text evidence="1">The sequence shown here is derived from an EMBL/GenBank/DDBJ whole genome shotgun (WGS) entry which is preliminary data.</text>
</comment>
<dbReference type="Proteomes" id="UP000460298">
    <property type="component" value="Unassembled WGS sequence"/>
</dbReference>
<evidence type="ECO:0000313" key="2">
    <source>
        <dbReference type="Proteomes" id="UP000460298"/>
    </source>
</evidence>
<reference evidence="1 2" key="1">
    <citation type="submission" date="2019-10" db="EMBL/GenBank/DDBJ databases">
        <title>Extracellular Electron Transfer in a Candidatus Methanoperedens spp. Enrichment Culture.</title>
        <authorList>
            <person name="Berger S."/>
            <person name="Rangel Shaw D."/>
            <person name="Berben T."/>
            <person name="In 'T Zandt M."/>
            <person name="Frank J."/>
            <person name="Reimann J."/>
            <person name="Jetten M.S.M."/>
            <person name="Welte C.U."/>
        </authorList>
    </citation>
    <scope>NUCLEOTIDE SEQUENCE [LARGE SCALE GENOMIC DNA]</scope>
    <source>
        <strain evidence="1">SB12</strain>
    </source>
</reference>
<dbReference type="AlphaFoldDB" id="A0A833H4E1"/>
<protein>
    <submittedName>
        <fullName evidence="1">Uncharacterized protein</fullName>
    </submittedName>
</protein>
<proteinExistence type="predicted"/>